<proteinExistence type="predicted"/>
<evidence type="ECO:0000313" key="1">
    <source>
        <dbReference type="EMBL" id="CAI9303037.1"/>
    </source>
</evidence>
<accession>A0AA36A4H2</accession>
<name>A0AA36A4H2_LACSI</name>
<dbReference type="EMBL" id="OX465085">
    <property type="protein sequence ID" value="CAI9303037.1"/>
    <property type="molecule type" value="Genomic_DNA"/>
</dbReference>
<protein>
    <submittedName>
        <fullName evidence="1">Uncharacterized protein</fullName>
    </submittedName>
</protein>
<dbReference type="Proteomes" id="UP001177003">
    <property type="component" value="Chromosome 9"/>
</dbReference>
<keyword evidence="2" id="KW-1185">Reference proteome</keyword>
<organism evidence="1 2">
    <name type="scientific">Lactuca saligna</name>
    <name type="common">Willowleaf lettuce</name>
    <dbReference type="NCBI Taxonomy" id="75948"/>
    <lineage>
        <taxon>Eukaryota</taxon>
        <taxon>Viridiplantae</taxon>
        <taxon>Streptophyta</taxon>
        <taxon>Embryophyta</taxon>
        <taxon>Tracheophyta</taxon>
        <taxon>Spermatophyta</taxon>
        <taxon>Magnoliopsida</taxon>
        <taxon>eudicotyledons</taxon>
        <taxon>Gunneridae</taxon>
        <taxon>Pentapetalae</taxon>
        <taxon>asterids</taxon>
        <taxon>campanulids</taxon>
        <taxon>Asterales</taxon>
        <taxon>Asteraceae</taxon>
        <taxon>Cichorioideae</taxon>
        <taxon>Cichorieae</taxon>
        <taxon>Lactucinae</taxon>
        <taxon>Lactuca</taxon>
    </lineage>
</organism>
<sequence>MEHILNEAIDNLDIYWLELVASFELENSMDSYLDLSITLKAFQFRSFDKIENTSLPDCDIDQALFSFHLKHMKPQYETWSSKKIIVVKVFGPIETESFINACFKVACGVASSMFEFTLANFPCLNPFDSISLLHLWLIDEQKFEPIVSHIKRMLVSYIHEVNKMKVEIASFLRKKPTILPKEPSNDFEIYEAGKNMKG</sequence>
<gene>
    <name evidence="1" type="ORF">LSALG_LOCUS41497</name>
</gene>
<reference evidence="1" key="1">
    <citation type="submission" date="2023-04" db="EMBL/GenBank/DDBJ databases">
        <authorList>
            <person name="Vijverberg K."/>
            <person name="Xiong W."/>
            <person name="Schranz E."/>
        </authorList>
    </citation>
    <scope>NUCLEOTIDE SEQUENCE</scope>
</reference>
<dbReference type="AlphaFoldDB" id="A0AA36A4H2"/>
<evidence type="ECO:0000313" key="2">
    <source>
        <dbReference type="Proteomes" id="UP001177003"/>
    </source>
</evidence>